<keyword evidence="3" id="KW-1185">Reference proteome</keyword>
<dbReference type="EMBL" id="JBJQOH010000004">
    <property type="protein sequence ID" value="KAL3689061.1"/>
    <property type="molecule type" value="Genomic_DNA"/>
</dbReference>
<evidence type="ECO:0008006" key="4">
    <source>
        <dbReference type="Google" id="ProtNLM"/>
    </source>
</evidence>
<dbReference type="InterPro" id="IPR016024">
    <property type="entry name" value="ARM-type_fold"/>
</dbReference>
<feature type="compositionally biased region" description="Polar residues" evidence="1">
    <location>
        <begin position="955"/>
        <end position="966"/>
    </location>
</feature>
<feature type="compositionally biased region" description="Basic and acidic residues" evidence="1">
    <location>
        <begin position="967"/>
        <end position="985"/>
    </location>
</feature>
<dbReference type="PANTHER" id="PTHR37743:SF1">
    <property type="entry name" value="ARM REPEAT SUPERFAMILY PROTEIN"/>
    <property type="match status" value="1"/>
</dbReference>
<dbReference type="InterPro" id="IPR011989">
    <property type="entry name" value="ARM-like"/>
</dbReference>
<evidence type="ECO:0000313" key="3">
    <source>
        <dbReference type="Proteomes" id="UP001633002"/>
    </source>
</evidence>
<feature type="compositionally biased region" description="Polar residues" evidence="1">
    <location>
        <begin position="986"/>
        <end position="998"/>
    </location>
</feature>
<evidence type="ECO:0000313" key="2">
    <source>
        <dbReference type="EMBL" id="KAL3689061.1"/>
    </source>
</evidence>
<name>A0ABD3HE04_9MARC</name>
<proteinExistence type="predicted"/>
<dbReference type="Gene3D" id="1.25.10.10">
    <property type="entry name" value="Leucine-rich Repeat Variant"/>
    <property type="match status" value="1"/>
</dbReference>
<sequence length="1311" mass="143822">MNLSGLPRPFRAAGGSILTNSTIAAADDDDVGIRESSTSSKIRPILLSLGRVLNILLDAEPKELEKARAQLKSRLQPKGSVGQAASALINHVIDMNSSHTGAEQIFLPILEHAVKSKDHSYRKRAVCTLQILLEREEVGEKAAGELASVAWKHQTNNRVKLGWCIVIREIVQSWSGQTSPDSPIHSAAFLKLVACIPRLEELARTASVQEENRKVPTRLSIVAADCMLAITKAIATGNVANDAERFPTGNLDTGQMRKPLITPIETSPDDIRSGGVSSSDGSSLPSTSNRDLFSTAERRNMALWDQLENLVSLVAELYEWNYRSRPLYAKGLERVQQRLQSLAQYRDSLKNQETKEGDLSIGAEVLVACWQHYGGLLITEDKSLYSHPQPVLQHWLGALQYFMQESDDSSTEEETRKTQEMRGYALACLALTLGRLDARRLETVLEEFQPHLLNVLFSQLRGADNSIVDLAVGILRALLFRSSVSASDTAKETSASNMENVVPMLLEMLDTRDTTARAVVLLVAEYFAANPEAAEFEKLFSRLDAEDSLQRRNALDVLTELFSICTRNVDVINSPLSQTIASHLFKRLGDTELTNRAEASALFASLDPSFTLPTLLELIYSPDARVRSAASAGVSAVLTGRNDPSKVTLELLDCITKLVNNQQMKTDDPHGRAAGGKSSSETSALDVDRVIRLIPEWASKVGNWSDIIHLVLKKMFEEPRNGVIPRFLSSISPQLAENIQVLFPLLLKKFQEQSRFTETFISEVTGADREAVVSNTLFERLSPLLVLRVLPLSAFDNASCKELYGLSASMSEGNSGRLNTEGADCIAYHLLNRACGPFEFEDVRKVAAEISGRLIPEILLPLVTAQMEDVTKSMDLPRVKACLFILCTSLVVRAKDAVNHSSLGQIRKILSSILLWPCVVEEKGYSEVAKAQHGAIDCLAWMICGEIQNFKESVSNGHSSRLSTKSEASDISERPLETEQRESKSTKNAQTLEIIQDSASSRTRPLLEIVDASSFPEESMEEEERPDGPVHGEIQLFEKLPQSEQLQSTGTTKAEAQKDGSNTRMEVLDRLSELEDEGADTTQDVTQGGSKPKVLIEELSESDLQRRGSQANGHHSAVLRDVVDCFTGRVKKLPWSCLSDNLGASAVGGLTEGSISVPLEFRICMANVLISACQKISLGARTTLAANIVPPLTTFIEVTKDLRLKPACFQVLFTAVYNLKVPAMLPFASDLMRLSLQALQGHAPFEERMGGVKLLASLLASEEVLVRELAPHFLDLRVALSSIAAIDSSPEMRTFCEKLLSCLSVPGDGIE</sequence>
<dbReference type="SUPFAM" id="SSF48371">
    <property type="entry name" value="ARM repeat"/>
    <property type="match status" value="1"/>
</dbReference>
<feature type="region of interest" description="Disordered" evidence="1">
    <location>
        <begin position="261"/>
        <end position="290"/>
    </location>
</feature>
<reference evidence="2 3" key="1">
    <citation type="submission" date="2024-09" db="EMBL/GenBank/DDBJ databases">
        <title>Chromosome-scale assembly of Riccia sorocarpa.</title>
        <authorList>
            <person name="Paukszto L."/>
        </authorList>
    </citation>
    <scope>NUCLEOTIDE SEQUENCE [LARGE SCALE GENOMIC DNA]</scope>
    <source>
        <strain evidence="2">LP-2024</strain>
        <tissue evidence="2">Aerial parts of the thallus</tissue>
    </source>
</reference>
<dbReference type="PANTHER" id="PTHR37743">
    <property type="entry name" value="ARM REPEAT SUPERFAMILY PROTEIN"/>
    <property type="match status" value="1"/>
</dbReference>
<feature type="compositionally biased region" description="Low complexity" evidence="1">
    <location>
        <begin position="273"/>
        <end position="288"/>
    </location>
</feature>
<organism evidence="2 3">
    <name type="scientific">Riccia sorocarpa</name>
    <dbReference type="NCBI Taxonomy" id="122646"/>
    <lineage>
        <taxon>Eukaryota</taxon>
        <taxon>Viridiplantae</taxon>
        <taxon>Streptophyta</taxon>
        <taxon>Embryophyta</taxon>
        <taxon>Marchantiophyta</taxon>
        <taxon>Marchantiopsida</taxon>
        <taxon>Marchantiidae</taxon>
        <taxon>Marchantiales</taxon>
        <taxon>Ricciaceae</taxon>
        <taxon>Riccia</taxon>
    </lineage>
</organism>
<feature type="region of interest" description="Disordered" evidence="1">
    <location>
        <begin position="955"/>
        <end position="998"/>
    </location>
</feature>
<dbReference type="Proteomes" id="UP001633002">
    <property type="component" value="Unassembled WGS sequence"/>
</dbReference>
<evidence type="ECO:0000256" key="1">
    <source>
        <dbReference type="SAM" id="MobiDB-lite"/>
    </source>
</evidence>
<comment type="caution">
    <text evidence="2">The sequence shown here is derived from an EMBL/GenBank/DDBJ whole genome shotgun (WGS) entry which is preliminary data.</text>
</comment>
<accession>A0ABD3HE04</accession>
<protein>
    <recommendedName>
        <fullName evidence="4">ARM repeat superfamily protein</fullName>
    </recommendedName>
</protein>
<feature type="compositionally biased region" description="Polar residues" evidence="1">
    <location>
        <begin position="1042"/>
        <end position="1064"/>
    </location>
</feature>
<feature type="region of interest" description="Disordered" evidence="1">
    <location>
        <begin position="1040"/>
        <end position="1064"/>
    </location>
</feature>
<gene>
    <name evidence="2" type="ORF">R1sor_015370</name>
</gene>